<dbReference type="InterPro" id="IPR004358">
    <property type="entry name" value="Sig_transdc_His_kin-like_C"/>
</dbReference>
<evidence type="ECO:0000256" key="9">
    <source>
        <dbReference type="ARBA" id="ARBA00022729"/>
    </source>
</evidence>
<dbReference type="Gene3D" id="3.30.565.10">
    <property type="entry name" value="Histidine kinase-like ATPase, C-terminal domain"/>
    <property type="match status" value="1"/>
</dbReference>
<dbReference type="SMART" id="SM00448">
    <property type="entry name" value="REC"/>
    <property type="match status" value="1"/>
</dbReference>
<keyword evidence="5" id="KW-0997">Cell inner membrane</keyword>
<dbReference type="SMART" id="SM00062">
    <property type="entry name" value="PBPb"/>
    <property type="match status" value="2"/>
</dbReference>
<dbReference type="Gene3D" id="3.40.50.2300">
    <property type="match status" value="1"/>
</dbReference>
<dbReference type="InterPro" id="IPR011006">
    <property type="entry name" value="CheY-like_superfamily"/>
</dbReference>
<keyword evidence="6 17" id="KW-0597">Phosphoprotein</keyword>
<evidence type="ECO:0000256" key="15">
    <source>
        <dbReference type="ARBA" id="ARBA00023136"/>
    </source>
</evidence>
<evidence type="ECO:0000256" key="17">
    <source>
        <dbReference type="PROSITE-ProRule" id="PRU00169"/>
    </source>
</evidence>
<dbReference type="PROSITE" id="PS50894">
    <property type="entry name" value="HPT"/>
    <property type="match status" value="1"/>
</dbReference>
<dbReference type="SUPFAM" id="SSF55785">
    <property type="entry name" value="PYP-like sensor domain (PAS domain)"/>
    <property type="match status" value="1"/>
</dbReference>
<accession>A0A3M5V4I9</accession>
<evidence type="ECO:0000256" key="5">
    <source>
        <dbReference type="ARBA" id="ARBA00022519"/>
    </source>
</evidence>
<dbReference type="CDD" id="cd00088">
    <property type="entry name" value="HPT"/>
    <property type="match status" value="1"/>
</dbReference>
<evidence type="ECO:0000256" key="7">
    <source>
        <dbReference type="ARBA" id="ARBA00022679"/>
    </source>
</evidence>
<dbReference type="GO" id="GO:0005886">
    <property type="term" value="C:plasma membrane"/>
    <property type="evidence" value="ECO:0007669"/>
    <property type="project" value="UniProtKB-SubCell"/>
</dbReference>
<evidence type="ECO:0000256" key="8">
    <source>
        <dbReference type="ARBA" id="ARBA00022692"/>
    </source>
</evidence>
<dbReference type="SUPFAM" id="SSF52172">
    <property type="entry name" value="CheY-like"/>
    <property type="match status" value="1"/>
</dbReference>
<dbReference type="SMART" id="SM00387">
    <property type="entry name" value="HATPase_c"/>
    <property type="match status" value="1"/>
</dbReference>
<name>A0A3M5V4I9_PSESX</name>
<evidence type="ECO:0000259" key="20">
    <source>
        <dbReference type="PROSITE" id="PS50113"/>
    </source>
</evidence>
<keyword evidence="13" id="KW-1133">Transmembrane helix</keyword>
<dbReference type="NCBIfam" id="TIGR00229">
    <property type="entry name" value="sensory_box"/>
    <property type="match status" value="1"/>
</dbReference>
<evidence type="ECO:0000259" key="18">
    <source>
        <dbReference type="PROSITE" id="PS50109"/>
    </source>
</evidence>
<dbReference type="Pfam" id="PF02518">
    <property type="entry name" value="HATPase_c"/>
    <property type="match status" value="1"/>
</dbReference>
<dbReference type="CDD" id="cd00082">
    <property type="entry name" value="HisKA"/>
    <property type="match status" value="1"/>
</dbReference>
<dbReference type="CDD" id="cd13705">
    <property type="entry name" value="PBP2_BvgS_D1"/>
    <property type="match status" value="1"/>
</dbReference>
<dbReference type="PRINTS" id="PR00344">
    <property type="entry name" value="BCTRLSENSOR"/>
</dbReference>
<dbReference type="Pfam" id="PF00497">
    <property type="entry name" value="SBP_bac_3"/>
    <property type="match status" value="2"/>
</dbReference>
<dbReference type="SUPFAM" id="SSF55874">
    <property type="entry name" value="ATPase domain of HSP90 chaperone/DNA topoisomerase II/histidine kinase"/>
    <property type="match status" value="1"/>
</dbReference>
<dbReference type="InterPro" id="IPR003661">
    <property type="entry name" value="HisK_dim/P_dom"/>
</dbReference>
<dbReference type="CDD" id="cd13707">
    <property type="entry name" value="PBP2_BvgS_D2"/>
    <property type="match status" value="1"/>
</dbReference>
<dbReference type="Gene3D" id="1.20.120.160">
    <property type="entry name" value="HPT domain"/>
    <property type="match status" value="1"/>
</dbReference>
<proteinExistence type="predicted"/>
<dbReference type="Proteomes" id="UP000280395">
    <property type="component" value="Unassembled WGS sequence"/>
</dbReference>
<evidence type="ECO:0000313" key="22">
    <source>
        <dbReference type="EMBL" id="RMU52447.1"/>
    </source>
</evidence>
<dbReference type="SUPFAM" id="SSF47384">
    <property type="entry name" value="Homodimeric domain of signal transducing histidine kinase"/>
    <property type="match status" value="1"/>
</dbReference>
<evidence type="ECO:0000256" key="2">
    <source>
        <dbReference type="ARBA" id="ARBA00004429"/>
    </source>
</evidence>
<dbReference type="InterPro" id="IPR005467">
    <property type="entry name" value="His_kinase_dom"/>
</dbReference>
<dbReference type="PROSITE" id="PS50110">
    <property type="entry name" value="RESPONSE_REGULATORY"/>
    <property type="match status" value="1"/>
</dbReference>
<protein>
    <recommendedName>
        <fullName evidence="3">histidine kinase</fullName>
        <ecNumber evidence="3">2.7.13.3</ecNumber>
    </recommendedName>
</protein>
<comment type="catalytic activity">
    <reaction evidence="1">
        <text>ATP + protein L-histidine = ADP + protein N-phospho-L-histidine.</text>
        <dbReference type="EC" id="2.7.13.3"/>
    </reaction>
</comment>
<keyword evidence="7" id="KW-0808">Transferase</keyword>
<dbReference type="Pfam" id="PF01627">
    <property type="entry name" value="Hpt"/>
    <property type="match status" value="1"/>
</dbReference>
<dbReference type="InterPro" id="IPR035965">
    <property type="entry name" value="PAS-like_dom_sf"/>
</dbReference>
<dbReference type="InterPro" id="IPR001638">
    <property type="entry name" value="Solute-binding_3/MltF_N"/>
</dbReference>
<dbReference type="EMBL" id="RBUA01000969">
    <property type="protein sequence ID" value="RMU52447.1"/>
    <property type="molecule type" value="Genomic_DNA"/>
</dbReference>
<keyword evidence="14" id="KW-0902">Two-component regulatory system</keyword>
<dbReference type="InterPro" id="IPR003594">
    <property type="entry name" value="HATPase_dom"/>
</dbReference>
<dbReference type="InterPro" id="IPR036641">
    <property type="entry name" value="HPT_dom_sf"/>
</dbReference>
<evidence type="ECO:0000313" key="23">
    <source>
        <dbReference type="Proteomes" id="UP000280395"/>
    </source>
</evidence>
<evidence type="ECO:0000256" key="11">
    <source>
        <dbReference type="ARBA" id="ARBA00022777"/>
    </source>
</evidence>
<dbReference type="FunFam" id="3.30.565.10:FF:000010">
    <property type="entry name" value="Sensor histidine kinase RcsC"/>
    <property type="match status" value="1"/>
</dbReference>
<dbReference type="InterPro" id="IPR000700">
    <property type="entry name" value="PAS-assoc_C"/>
</dbReference>
<evidence type="ECO:0000256" key="6">
    <source>
        <dbReference type="ARBA" id="ARBA00022553"/>
    </source>
</evidence>
<keyword evidence="12" id="KW-0067">ATP-binding</keyword>
<sequence>MPSRPIKETQPVQVLIQWTLKLVCLLWLIQVPMSLAAVSLPFKLVPAFIPLEPMPLAPTEQQWLAAHRTLKVGISIDDYQPIDITRDRNRYQGISADYLSLVGARLGVPMQVLGFSERAQAVEALRNGTIDILTSANGYERDVPGLQFTPDYMPDRSVVVLRRDDTQGDDLAGKKLVLLDGYANVQKVHAAYPDSHIMLAPNLYSGLEALKQGDVDAFIGNEVIVRAYKSLRPYLGLQIKEQSRLAPIGFAFATRQADPLLGAMMNRALASLDESVQREILARWTTGLGVGISGERVALSASEQAWVREHPHVVVVAQQMSPYIFRDKDGQWVGLNVDLLNRISRMTGLQFVYEEVGSTAQTLEWLETGRAQMNTTLAVNQERSALLNFSHGFGGSGWVFIERADALPLTGLKQLDGKVLALPARHVLENDIRHAHPNITLRLVDNYNQARELVRRGEAAATIQTEVEVQSYPEDGLRIGRSVDGKWSSNCLSVRKDQPELLSILNKALEALPVAELSALRLRWIGAVAIPLPAWQRVPPWAYWTVATALLFVLVSLVWNSRLKRQIRQRLEAEQRLNDQLAFKRALLDGMPNPLFVRDLDGRLVTCNKSYEQQLATRLELIQGLTLMESKVVPDATAARLHEGHMEQLATQQPLFVDRQLELNGGSYHVYQWTVPFFDAQGRLQGLLGGWIDINERKDLERQLMDARQAADEANYAKSAFLSALSHEIRTPMTAIIGLLELEQERCLASGQPVSEALQVAHRSARELIALMGDSLDLAKIEAGHLQLAPQTTELKRFFEGIQSLFEATAQKKGLHLTLAFDPAAQGYYWFDPLRLRQVMHNLLGNALKFTERGGVHLSVTCQRDETDTEYLHLCVKDSGPGISAEQQPRVFKPFTQVSALTAAQHGGTGLGLSICKQLVELMGGCIHLDSVVGEGTVVCIDLRLDRVSTDDVPATPTVTLSPTGRSLSILVVDDLAANRLVLAQQLQFLGHQVVALESAEAALQRWREQRFDVLVTDCQMPGMSGYALSAAIRRLEAEEQRPRSALVGCTANAMKDEQRRCEDAGMDELLVKPVTLEHWTQVLARLAPQRSFDIEALRTMTQADGPVLQSMLQELAKSLDHEHEVLAGALAERDVARLNASLHRLKGICSLVDALPLAKACVALEQCAREQRGAELEEPWLRLSEVLKAFRRDLQPHLDA</sequence>
<comment type="subcellular location">
    <subcellularLocation>
        <location evidence="2">Cell inner membrane</location>
        <topology evidence="2">Multi-pass membrane protein</topology>
    </subcellularLocation>
</comment>
<feature type="modified residue" description="4-aspartylphosphate" evidence="17">
    <location>
        <position position="1018"/>
    </location>
</feature>
<evidence type="ECO:0000259" key="21">
    <source>
        <dbReference type="PROSITE" id="PS50894"/>
    </source>
</evidence>
<organism evidence="22 23">
    <name type="scientific">Pseudomonas syringae pv. avii</name>
    <dbReference type="NCBI Taxonomy" id="663959"/>
    <lineage>
        <taxon>Bacteria</taxon>
        <taxon>Pseudomonadati</taxon>
        <taxon>Pseudomonadota</taxon>
        <taxon>Gammaproteobacteria</taxon>
        <taxon>Pseudomonadales</taxon>
        <taxon>Pseudomonadaceae</taxon>
        <taxon>Pseudomonas</taxon>
        <taxon>Pseudomonas syringae</taxon>
    </lineage>
</organism>
<dbReference type="GO" id="GO:0005524">
    <property type="term" value="F:ATP binding"/>
    <property type="evidence" value="ECO:0007669"/>
    <property type="project" value="UniProtKB-KW"/>
</dbReference>
<evidence type="ECO:0000256" key="10">
    <source>
        <dbReference type="ARBA" id="ARBA00022741"/>
    </source>
</evidence>
<dbReference type="InterPro" id="IPR000014">
    <property type="entry name" value="PAS"/>
</dbReference>
<dbReference type="SMART" id="SM00388">
    <property type="entry name" value="HisKA"/>
    <property type="match status" value="1"/>
</dbReference>
<keyword evidence="4" id="KW-1003">Cell membrane</keyword>
<dbReference type="InterPro" id="IPR036097">
    <property type="entry name" value="HisK_dim/P_sf"/>
</dbReference>
<keyword evidence="11" id="KW-0418">Kinase</keyword>
<dbReference type="Gene3D" id="1.10.287.130">
    <property type="match status" value="1"/>
</dbReference>
<dbReference type="Pfam" id="PF00512">
    <property type="entry name" value="HisKA"/>
    <property type="match status" value="1"/>
</dbReference>
<reference evidence="22 23" key="1">
    <citation type="submission" date="2018-08" db="EMBL/GenBank/DDBJ databases">
        <title>Recombination of ecologically and evolutionarily significant loci maintains genetic cohesion in the Pseudomonas syringae species complex.</title>
        <authorList>
            <person name="Dillon M."/>
            <person name="Thakur S."/>
            <person name="Almeida R.N.D."/>
            <person name="Weir B.S."/>
            <person name="Guttman D.S."/>
        </authorList>
    </citation>
    <scope>NUCLEOTIDE SEQUENCE [LARGE SCALE GENOMIC DNA]</scope>
    <source>
        <strain evidence="22 23">ICMP 14479</strain>
    </source>
</reference>
<dbReference type="CDD" id="cd16922">
    <property type="entry name" value="HATPase_EvgS-ArcB-TorS-like"/>
    <property type="match status" value="1"/>
</dbReference>
<dbReference type="GO" id="GO:0009927">
    <property type="term" value="F:histidine phosphotransfer kinase activity"/>
    <property type="evidence" value="ECO:0007669"/>
    <property type="project" value="TreeGrafter"/>
</dbReference>
<keyword evidence="9" id="KW-0732">Signal</keyword>
<evidence type="ECO:0000256" key="4">
    <source>
        <dbReference type="ARBA" id="ARBA00022475"/>
    </source>
</evidence>
<keyword evidence="15" id="KW-0472">Membrane</keyword>
<dbReference type="InterPro" id="IPR001789">
    <property type="entry name" value="Sig_transdc_resp-reg_receiver"/>
</dbReference>
<dbReference type="InterPro" id="IPR049871">
    <property type="entry name" value="BvgS-like_periplasmic2"/>
</dbReference>
<evidence type="ECO:0000256" key="14">
    <source>
        <dbReference type="ARBA" id="ARBA00023012"/>
    </source>
</evidence>
<evidence type="ECO:0000259" key="19">
    <source>
        <dbReference type="PROSITE" id="PS50110"/>
    </source>
</evidence>
<dbReference type="EC" id="2.7.13.3" evidence="3"/>
<feature type="modified residue" description="Phosphohistidine" evidence="16">
    <location>
        <position position="1144"/>
    </location>
</feature>
<dbReference type="Gene3D" id="3.30.450.20">
    <property type="entry name" value="PAS domain"/>
    <property type="match status" value="1"/>
</dbReference>
<dbReference type="InterPro" id="IPR008207">
    <property type="entry name" value="Sig_transdc_His_kin_Hpt_dom"/>
</dbReference>
<dbReference type="SUPFAM" id="SSF47226">
    <property type="entry name" value="Histidine-containing phosphotransfer domain, HPT domain"/>
    <property type="match status" value="1"/>
</dbReference>
<evidence type="ECO:0000256" key="1">
    <source>
        <dbReference type="ARBA" id="ARBA00000085"/>
    </source>
</evidence>
<dbReference type="InterPro" id="IPR036890">
    <property type="entry name" value="HATPase_C_sf"/>
</dbReference>
<dbReference type="Gene3D" id="3.40.190.10">
    <property type="entry name" value="Periplasmic binding protein-like II"/>
    <property type="match status" value="4"/>
</dbReference>
<feature type="domain" description="HPt" evidence="21">
    <location>
        <begin position="1105"/>
        <end position="1201"/>
    </location>
</feature>
<evidence type="ECO:0000256" key="16">
    <source>
        <dbReference type="PROSITE-ProRule" id="PRU00110"/>
    </source>
</evidence>
<dbReference type="InterPro" id="IPR013656">
    <property type="entry name" value="PAS_4"/>
</dbReference>
<dbReference type="CDD" id="cd17546">
    <property type="entry name" value="REC_hyHK_CKI1_RcsC-like"/>
    <property type="match status" value="1"/>
</dbReference>
<dbReference type="PROSITE" id="PS50109">
    <property type="entry name" value="HIS_KIN"/>
    <property type="match status" value="1"/>
</dbReference>
<dbReference type="SMART" id="SM00091">
    <property type="entry name" value="PAS"/>
    <property type="match status" value="1"/>
</dbReference>
<evidence type="ECO:0000256" key="12">
    <source>
        <dbReference type="ARBA" id="ARBA00022840"/>
    </source>
</evidence>
<dbReference type="CDD" id="cd00130">
    <property type="entry name" value="PAS"/>
    <property type="match status" value="1"/>
</dbReference>
<dbReference type="AlphaFoldDB" id="A0A3M5V4I9"/>
<evidence type="ECO:0000256" key="13">
    <source>
        <dbReference type="ARBA" id="ARBA00022989"/>
    </source>
</evidence>
<dbReference type="PROSITE" id="PS50113">
    <property type="entry name" value="PAC"/>
    <property type="match status" value="1"/>
</dbReference>
<feature type="domain" description="Histidine kinase" evidence="18">
    <location>
        <begin position="724"/>
        <end position="947"/>
    </location>
</feature>
<dbReference type="InterPro" id="IPR049870">
    <property type="entry name" value="BvgS-like_periplasmic1"/>
</dbReference>
<dbReference type="PANTHER" id="PTHR43047">
    <property type="entry name" value="TWO-COMPONENT HISTIDINE PROTEIN KINASE"/>
    <property type="match status" value="1"/>
</dbReference>
<feature type="domain" description="PAC" evidence="20">
    <location>
        <begin position="651"/>
        <end position="706"/>
    </location>
</feature>
<feature type="domain" description="Response regulatory" evidence="19">
    <location>
        <begin position="969"/>
        <end position="1088"/>
    </location>
</feature>
<dbReference type="SUPFAM" id="SSF53850">
    <property type="entry name" value="Periplasmic binding protein-like II"/>
    <property type="match status" value="2"/>
</dbReference>
<keyword evidence="8" id="KW-0812">Transmembrane</keyword>
<gene>
    <name evidence="22" type="ORF">ALP29_02102</name>
</gene>
<comment type="caution">
    <text evidence="22">The sequence shown here is derived from an EMBL/GenBank/DDBJ whole genome shotgun (WGS) entry which is preliminary data.</text>
</comment>
<evidence type="ECO:0000256" key="3">
    <source>
        <dbReference type="ARBA" id="ARBA00012438"/>
    </source>
</evidence>
<dbReference type="Pfam" id="PF00072">
    <property type="entry name" value="Response_reg"/>
    <property type="match status" value="1"/>
</dbReference>
<dbReference type="PANTHER" id="PTHR43047:SF72">
    <property type="entry name" value="OSMOSENSING HISTIDINE PROTEIN KINASE SLN1"/>
    <property type="match status" value="1"/>
</dbReference>
<dbReference type="GO" id="GO:0000155">
    <property type="term" value="F:phosphorelay sensor kinase activity"/>
    <property type="evidence" value="ECO:0007669"/>
    <property type="project" value="InterPro"/>
</dbReference>
<dbReference type="Pfam" id="PF08448">
    <property type="entry name" value="PAS_4"/>
    <property type="match status" value="1"/>
</dbReference>
<keyword evidence="10" id="KW-0547">Nucleotide-binding</keyword>